<dbReference type="Proteomes" id="UP000027734">
    <property type="component" value="Unassembled WGS sequence"/>
</dbReference>
<proteinExistence type="predicted"/>
<dbReference type="EMBL" id="JAMC01000004">
    <property type="protein sequence ID" value="KEJ89159.1"/>
    <property type="molecule type" value="Genomic_DNA"/>
</dbReference>
<name>A0A073IHA8_9RHOB</name>
<sequence>MRLVRIMLVRRRKNLANLGFGNARFQKQRMEQPQRIHPFVNIADLEPDIPEGPVLVSAA</sequence>
<protein>
    <submittedName>
        <fullName evidence="1">Uncharacterized protein</fullName>
    </submittedName>
</protein>
<accession>A0A073IHA8</accession>
<organism evidence="1 2">
    <name type="scientific">Sulfitobacter donghicola DSW-25 = KCTC 12864 = JCM 14565</name>
    <dbReference type="NCBI Taxonomy" id="1300350"/>
    <lineage>
        <taxon>Bacteria</taxon>
        <taxon>Pseudomonadati</taxon>
        <taxon>Pseudomonadota</taxon>
        <taxon>Alphaproteobacteria</taxon>
        <taxon>Rhodobacterales</taxon>
        <taxon>Roseobacteraceae</taxon>
        <taxon>Sulfitobacter</taxon>
    </lineage>
</organism>
<gene>
    <name evidence="1" type="ORF">DSW25_12450</name>
</gene>
<comment type="caution">
    <text evidence="1">The sequence shown here is derived from an EMBL/GenBank/DDBJ whole genome shotgun (WGS) entry which is preliminary data.</text>
</comment>
<reference evidence="1 2" key="1">
    <citation type="submission" date="2014-01" db="EMBL/GenBank/DDBJ databases">
        <title>Sulfitobacter donghicola JCM 14565 Genome Sequencing.</title>
        <authorList>
            <person name="Lai Q."/>
            <person name="Hong Z."/>
        </authorList>
    </citation>
    <scope>NUCLEOTIDE SEQUENCE [LARGE SCALE GENOMIC DNA]</scope>
    <source>
        <strain evidence="1 2">JCM 14565</strain>
    </source>
</reference>
<dbReference type="AlphaFoldDB" id="A0A073IHA8"/>
<evidence type="ECO:0000313" key="2">
    <source>
        <dbReference type="Proteomes" id="UP000027734"/>
    </source>
</evidence>
<keyword evidence="2" id="KW-1185">Reference proteome</keyword>
<evidence type="ECO:0000313" key="1">
    <source>
        <dbReference type="EMBL" id="KEJ89159.1"/>
    </source>
</evidence>